<dbReference type="KEGG" id="efal:FH779_06490"/>
<dbReference type="RefSeq" id="WP_180906446.1">
    <property type="nucleotide sequence ID" value="NZ_CP040908.1"/>
</dbReference>
<gene>
    <name evidence="1" type="ORF">FH779_06490</name>
</gene>
<evidence type="ECO:0000313" key="1">
    <source>
        <dbReference type="EMBL" id="QLL57747.1"/>
    </source>
</evidence>
<dbReference type="EMBL" id="CP040908">
    <property type="protein sequence ID" value="QLL57747.1"/>
    <property type="molecule type" value="Genomic_DNA"/>
</dbReference>
<sequence length="73" mass="8930">MKKYIIIMGIFSFFSCEKKYNFDSEEFIRIEKQAKISRNKASGIYKNTFKQNFSFDKSPYEIDKYIEHIYIYI</sequence>
<organism evidence="1 2">
    <name type="scientific">Empedobacter falsenii</name>
    <dbReference type="NCBI Taxonomy" id="343874"/>
    <lineage>
        <taxon>Bacteria</taxon>
        <taxon>Pseudomonadati</taxon>
        <taxon>Bacteroidota</taxon>
        <taxon>Flavobacteriia</taxon>
        <taxon>Flavobacteriales</taxon>
        <taxon>Weeksellaceae</taxon>
        <taxon>Empedobacter</taxon>
    </lineage>
</organism>
<proteinExistence type="predicted"/>
<evidence type="ECO:0000313" key="2">
    <source>
        <dbReference type="Proteomes" id="UP000510643"/>
    </source>
</evidence>
<accession>A0A7H9DRE6</accession>
<reference evidence="1 2" key="1">
    <citation type="submission" date="2019-06" db="EMBL/GenBank/DDBJ databases">
        <title>Emergence of pandrug resistant Empedobacter falsenii in China.</title>
        <authorList>
            <person name="Dong N."/>
            <person name="Chen S."/>
            <person name="Zhang R."/>
        </authorList>
    </citation>
    <scope>NUCLEOTIDE SEQUENCE [LARGE SCALE GENOMIC DNA]</scope>
    <source>
        <strain evidence="1 2">1681-1</strain>
    </source>
</reference>
<dbReference type="AlphaFoldDB" id="A0A7H9DRE6"/>
<name>A0A7H9DRE6_9FLAO</name>
<protein>
    <submittedName>
        <fullName evidence="1">Uncharacterized protein</fullName>
    </submittedName>
</protein>
<dbReference type="Proteomes" id="UP000510643">
    <property type="component" value="Chromosome"/>
</dbReference>
<dbReference type="GeneID" id="78401097"/>
<keyword evidence="2" id="KW-1185">Reference proteome</keyword>
<dbReference type="PROSITE" id="PS51257">
    <property type="entry name" value="PROKAR_LIPOPROTEIN"/>
    <property type="match status" value="1"/>
</dbReference>